<dbReference type="OrthoDB" id="9799891at2"/>
<dbReference type="RefSeq" id="WP_133801655.1">
    <property type="nucleotide sequence ID" value="NZ_SNWQ01000009.1"/>
</dbReference>
<dbReference type="PANTHER" id="PTHR38009">
    <property type="entry name" value="CONSERVED HYPOTHETICAL PHAGE TAIL PROTEIN"/>
    <property type="match status" value="1"/>
</dbReference>
<organism evidence="1 2">
    <name type="scientific">Kribbella caucasensis</name>
    <dbReference type="NCBI Taxonomy" id="2512215"/>
    <lineage>
        <taxon>Bacteria</taxon>
        <taxon>Bacillati</taxon>
        <taxon>Actinomycetota</taxon>
        <taxon>Actinomycetes</taxon>
        <taxon>Propionibacteriales</taxon>
        <taxon>Kribbellaceae</taxon>
        <taxon>Kribbella</taxon>
    </lineage>
</organism>
<reference evidence="1 2" key="1">
    <citation type="submission" date="2019-03" db="EMBL/GenBank/DDBJ databases">
        <title>Genomic Encyclopedia of Type Strains, Phase III (KMG-III): the genomes of soil and plant-associated and newly described type strains.</title>
        <authorList>
            <person name="Whitman W."/>
        </authorList>
    </citation>
    <scope>NUCLEOTIDE SEQUENCE [LARGE SCALE GENOMIC DNA]</scope>
    <source>
        <strain evidence="1 2">VKM Ac-2527</strain>
    </source>
</reference>
<dbReference type="AlphaFoldDB" id="A0A4R6KCF6"/>
<dbReference type="Pfam" id="PF06841">
    <property type="entry name" value="Phage_T4_gp19"/>
    <property type="match status" value="1"/>
</dbReference>
<dbReference type="NCBIfam" id="TIGR02241">
    <property type="entry name" value="conserved hypothetical phage tail region protein"/>
    <property type="match status" value="1"/>
</dbReference>
<dbReference type="InterPro" id="IPR010667">
    <property type="entry name" value="Phage_T4_Gp19"/>
</dbReference>
<protein>
    <submittedName>
        <fullName evidence="1">Phage tail-like protein</fullName>
    </submittedName>
</protein>
<evidence type="ECO:0000313" key="1">
    <source>
        <dbReference type="EMBL" id="TDO47279.1"/>
    </source>
</evidence>
<name>A0A4R6KCF6_9ACTN</name>
<comment type="caution">
    <text evidence="1">The sequence shown here is derived from an EMBL/GenBank/DDBJ whole genome shotgun (WGS) entry which is preliminary data.</text>
</comment>
<dbReference type="Proteomes" id="UP000295388">
    <property type="component" value="Unassembled WGS sequence"/>
</dbReference>
<dbReference type="InterPro" id="IPR011747">
    <property type="entry name" value="CHP02241"/>
</dbReference>
<gene>
    <name evidence="1" type="ORF">EV643_109172</name>
</gene>
<proteinExistence type="predicted"/>
<accession>A0A4R6KCF6</accession>
<dbReference type="PANTHER" id="PTHR38009:SF1">
    <property type="entry name" value="CONSERVED HYPOTHETICAL PHAGE TAIL PROTEIN"/>
    <property type="match status" value="1"/>
</dbReference>
<sequence>MTSGYPEPAVSVCFGVIIDDTRLGTFNSCEGLGLEVVLEQREEGGQNGFIWQLPTRIKYPNIKLTRPLCRDTTEVMAWLASMTTGVKPQTASITAMTAERKTVAQWGLLGVIPVKWTGPGLNLDSPKVALETLEIAHHGFTAKKVAG</sequence>
<dbReference type="EMBL" id="SNWQ01000009">
    <property type="protein sequence ID" value="TDO47279.1"/>
    <property type="molecule type" value="Genomic_DNA"/>
</dbReference>
<evidence type="ECO:0000313" key="2">
    <source>
        <dbReference type="Proteomes" id="UP000295388"/>
    </source>
</evidence>
<dbReference type="GO" id="GO:0005198">
    <property type="term" value="F:structural molecule activity"/>
    <property type="evidence" value="ECO:0007669"/>
    <property type="project" value="InterPro"/>
</dbReference>
<keyword evidence="2" id="KW-1185">Reference proteome</keyword>